<protein>
    <submittedName>
        <fullName evidence="4">GNAT family N-acetyltransferase</fullName>
    </submittedName>
</protein>
<dbReference type="PANTHER" id="PTHR43420">
    <property type="entry name" value="ACETYLTRANSFERASE"/>
    <property type="match status" value="1"/>
</dbReference>
<dbReference type="EMBL" id="CP071250">
    <property type="protein sequence ID" value="UUF08757.1"/>
    <property type="molecule type" value="Genomic_DNA"/>
</dbReference>
<dbReference type="RefSeq" id="WP_212724709.1">
    <property type="nucleotide sequence ID" value="NZ_CP071250.1"/>
</dbReference>
<dbReference type="InterPro" id="IPR000182">
    <property type="entry name" value="GNAT_dom"/>
</dbReference>
<dbReference type="GO" id="GO:0016747">
    <property type="term" value="F:acyltransferase activity, transferring groups other than amino-acyl groups"/>
    <property type="evidence" value="ECO:0007669"/>
    <property type="project" value="InterPro"/>
</dbReference>
<dbReference type="PROSITE" id="PS51186">
    <property type="entry name" value="GNAT"/>
    <property type="match status" value="1"/>
</dbReference>
<gene>
    <name evidence="4" type="ORF">J0J70_01660</name>
</gene>
<dbReference type="SUPFAM" id="SSF55729">
    <property type="entry name" value="Acyl-CoA N-acyltransferases (Nat)"/>
    <property type="match status" value="1"/>
</dbReference>
<proteinExistence type="predicted"/>
<dbReference type="CDD" id="cd04301">
    <property type="entry name" value="NAT_SF"/>
    <property type="match status" value="1"/>
</dbReference>
<evidence type="ECO:0000256" key="1">
    <source>
        <dbReference type="ARBA" id="ARBA00022679"/>
    </source>
</evidence>
<dbReference type="PANTHER" id="PTHR43420:SF12">
    <property type="entry name" value="N-ACETYLTRANSFERASE DOMAIN-CONTAINING PROTEIN"/>
    <property type="match status" value="1"/>
</dbReference>
<dbReference type="InterPro" id="IPR016181">
    <property type="entry name" value="Acyl_CoA_acyltransferase"/>
</dbReference>
<keyword evidence="2" id="KW-0012">Acyltransferase</keyword>
<dbReference type="InterPro" id="IPR050680">
    <property type="entry name" value="YpeA/RimI_acetyltransf"/>
</dbReference>
<evidence type="ECO:0000313" key="4">
    <source>
        <dbReference type="EMBL" id="UUF08757.1"/>
    </source>
</evidence>
<evidence type="ECO:0000259" key="3">
    <source>
        <dbReference type="PROSITE" id="PS51186"/>
    </source>
</evidence>
<evidence type="ECO:0000256" key="2">
    <source>
        <dbReference type="ARBA" id="ARBA00023315"/>
    </source>
</evidence>
<keyword evidence="1" id="KW-0808">Transferase</keyword>
<evidence type="ECO:0000313" key="5">
    <source>
        <dbReference type="Proteomes" id="UP001058072"/>
    </source>
</evidence>
<organism evidence="4 5">
    <name type="scientific">Turicibacter bilis</name>
    <dbReference type="NCBI Taxonomy" id="2735723"/>
    <lineage>
        <taxon>Bacteria</taxon>
        <taxon>Bacillati</taxon>
        <taxon>Bacillota</taxon>
        <taxon>Erysipelotrichia</taxon>
        <taxon>Erysipelotrichales</taxon>
        <taxon>Turicibacteraceae</taxon>
        <taxon>Turicibacter</taxon>
    </lineage>
</organism>
<dbReference type="Proteomes" id="UP001058072">
    <property type="component" value="Chromosome"/>
</dbReference>
<feature type="domain" description="N-acetyltransferase" evidence="3">
    <location>
        <begin position="3"/>
        <end position="177"/>
    </location>
</feature>
<dbReference type="AlphaFoldDB" id="A0A9Q9FFM8"/>
<dbReference type="Pfam" id="PF00583">
    <property type="entry name" value="Acetyltransf_1"/>
    <property type="match status" value="1"/>
</dbReference>
<reference evidence="4" key="1">
    <citation type="submission" date="2021-03" db="EMBL/GenBank/DDBJ databases">
        <title>Comparative Genomics and Metabolomics in the genus Turicibacter.</title>
        <authorList>
            <person name="Maki J."/>
            <person name="Looft T."/>
        </authorList>
    </citation>
    <scope>NUCLEOTIDE SEQUENCE</scope>
    <source>
        <strain evidence="4">ISU324</strain>
    </source>
</reference>
<name>A0A9Q9FFM8_9FIRM</name>
<sequence>MEVTIRRVEFYEINQVVSFLIEQFKDIFLTLKIEEEVLIQLFSTAMRCEQCFIALYKEQLVGVLTYSTREHASFEVSLKDVRKMTGWSKFLRFYYMVMRDAVVVNDNQIYLNSLVIHPSFRRQGIATQLIEYILDEIKVSEYLLDVMKTNQEALALYKKLGFKVIKKRFNTLILKLM</sequence>
<accession>A0A9Q9FFM8</accession>
<dbReference type="Gene3D" id="3.40.630.30">
    <property type="match status" value="1"/>
</dbReference>